<evidence type="ECO:0000313" key="2">
    <source>
        <dbReference type="EMBL" id="TWP45716.1"/>
    </source>
</evidence>
<organism evidence="2 3">
    <name type="scientific">Lentzea tibetensis</name>
    <dbReference type="NCBI Taxonomy" id="2591470"/>
    <lineage>
        <taxon>Bacteria</taxon>
        <taxon>Bacillati</taxon>
        <taxon>Actinomycetota</taxon>
        <taxon>Actinomycetes</taxon>
        <taxon>Pseudonocardiales</taxon>
        <taxon>Pseudonocardiaceae</taxon>
        <taxon>Lentzea</taxon>
    </lineage>
</organism>
<dbReference type="InterPro" id="IPR032710">
    <property type="entry name" value="NTF2-like_dom_sf"/>
</dbReference>
<dbReference type="GO" id="GO:0030638">
    <property type="term" value="P:polyketide metabolic process"/>
    <property type="evidence" value="ECO:0007669"/>
    <property type="project" value="InterPro"/>
</dbReference>
<dbReference type="InterPro" id="IPR009959">
    <property type="entry name" value="Cyclase_SnoaL-like"/>
</dbReference>
<feature type="compositionally biased region" description="Basic residues" evidence="1">
    <location>
        <begin position="9"/>
        <end position="21"/>
    </location>
</feature>
<name>A0A563EGR0_9PSEU</name>
<feature type="compositionally biased region" description="Basic and acidic residues" evidence="1">
    <location>
        <begin position="71"/>
        <end position="86"/>
    </location>
</feature>
<dbReference type="Proteomes" id="UP000316639">
    <property type="component" value="Unassembled WGS sequence"/>
</dbReference>
<feature type="region of interest" description="Disordered" evidence="1">
    <location>
        <begin position="1"/>
        <end position="89"/>
    </location>
</feature>
<keyword evidence="3" id="KW-1185">Reference proteome</keyword>
<comment type="caution">
    <text evidence="2">The sequence shown here is derived from an EMBL/GenBank/DDBJ whole genome shotgun (WGS) entry which is preliminary data.</text>
</comment>
<feature type="compositionally biased region" description="Low complexity" evidence="1">
    <location>
        <begin position="58"/>
        <end position="70"/>
    </location>
</feature>
<sequence>MRLRAEGRRRARARARRRRAATGRPHQVLDAARARRQGDVGAARPGQVRALGTAPAQRVGQGRPAAGPAARRADHARGRGRRDPGRCRVSPSEDLVRQLVEEIHNEHRLDRLPAYFPAGYAEHDPRVGDDLEGFWQEFLQTFGDLKVSVDLTLTDHDQVMSFLTWRGHDADGRDLELHTSELFRVTDGAVAEHGAVVDYCELGTFGFTPQRDDFPSSLDLIGPHTPAEEANVGVVLSAYDEVMTQHQLDRADVHYSRDYVHHNDQMPAVPNGVEAFKEFFRGNFARYPDLSVAPDNVLAHGDKVMVFATWRGTNTGFARGRMPTGKKLFMRTSDMFRLSSGQVVEHWEVVDYSGLQRVGIPIRPYRHT</sequence>
<dbReference type="OrthoDB" id="129343at2"/>
<gene>
    <name evidence="2" type="ORF">FKR81_38450</name>
</gene>
<dbReference type="EMBL" id="VOBR01000039">
    <property type="protein sequence ID" value="TWP45716.1"/>
    <property type="molecule type" value="Genomic_DNA"/>
</dbReference>
<protein>
    <submittedName>
        <fullName evidence="2">Ester cyclase</fullName>
    </submittedName>
</protein>
<dbReference type="AlphaFoldDB" id="A0A563EGR0"/>
<reference evidence="2 3" key="1">
    <citation type="submission" date="2019-07" db="EMBL/GenBank/DDBJ databases">
        <title>Lentzea xizangensis sp. nov., isolated from Qinghai-Tibetan Plateau Soils.</title>
        <authorList>
            <person name="Huang J."/>
        </authorList>
    </citation>
    <scope>NUCLEOTIDE SEQUENCE [LARGE SCALE GENOMIC DNA]</scope>
    <source>
        <strain evidence="2 3">FXJ1.1311</strain>
    </source>
</reference>
<dbReference type="Pfam" id="PF07366">
    <property type="entry name" value="SnoaL"/>
    <property type="match status" value="2"/>
</dbReference>
<dbReference type="PANTHER" id="PTHR38436:SF1">
    <property type="entry name" value="ESTER CYCLASE"/>
    <property type="match status" value="1"/>
</dbReference>
<evidence type="ECO:0000313" key="3">
    <source>
        <dbReference type="Proteomes" id="UP000316639"/>
    </source>
</evidence>
<evidence type="ECO:0000256" key="1">
    <source>
        <dbReference type="SAM" id="MobiDB-lite"/>
    </source>
</evidence>
<dbReference type="Gene3D" id="3.10.450.50">
    <property type="match status" value="2"/>
</dbReference>
<dbReference type="PANTHER" id="PTHR38436">
    <property type="entry name" value="POLYKETIDE CYCLASE SNOAL-LIKE DOMAIN"/>
    <property type="match status" value="1"/>
</dbReference>
<dbReference type="SUPFAM" id="SSF54427">
    <property type="entry name" value="NTF2-like"/>
    <property type="match status" value="2"/>
</dbReference>
<proteinExistence type="predicted"/>
<accession>A0A563EGR0</accession>